<feature type="transmembrane region" description="Helical" evidence="1">
    <location>
        <begin position="268"/>
        <end position="288"/>
    </location>
</feature>
<evidence type="ECO:0000313" key="2">
    <source>
        <dbReference type="EMBL" id="AIE59815.1"/>
    </source>
</evidence>
<reference evidence="2 3" key="1">
    <citation type="journal article" date="2015" name="BMC Genomics">
        <title>Transcriptome analysis of thermophilic methylotrophic Bacillus methanolicus MGA3 using RNA-sequencing provides detailed insights into its previously uncharted transcriptional landscape.</title>
        <authorList>
            <person name="Irla M."/>
            <person name="Neshat A."/>
            <person name="Brautaset T."/>
            <person name="Ruckert C."/>
            <person name="Kalinowski J."/>
            <person name="Wendisch V.F."/>
        </authorList>
    </citation>
    <scope>NUCLEOTIDE SEQUENCE [LARGE SCALE GENOMIC DNA]</scope>
    <source>
        <strain evidence="3">MGA3 / ATCC 53907</strain>
    </source>
</reference>
<dbReference type="AlphaFoldDB" id="I3DZT6"/>
<feature type="transmembrane region" description="Helical" evidence="1">
    <location>
        <begin position="372"/>
        <end position="392"/>
    </location>
</feature>
<feature type="transmembrane region" description="Helical" evidence="1">
    <location>
        <begin position="564"/>
        <end position="584"/>
    </location>
</feature>
<feature type="transmembrane region" description="Helical" evidence="1">
    <location>
        <begin position="237"/>
        <end position="256"/>
    </location>
</feature>
<feature type="transmembrane region" description="Helical" evidence="1">
    <location>
        <begin position="596"/>
        <end position="614"/>
    </location>
</feature>
<evidence type="ECO:0000256" key="1">
    <source>
        <dbReference type="SAM" id="Phobius"/>
    </source>
</evidence>
<feature type="transmembrane region" description="Helical" evidence="1">
    <location>
        <begin position="151"/>
        <end position="171"/>
    </location>
</feature>
<dbReference type="OrthoDB" id="1815069at2"/>
<feature type="transmembrane region" description="Helical" evidence="1">
    <location>
        <begin position="1019"/>
        <end position="1037"/>
    </location>
</feature>
<feature type="transmembrane region" description="Helical" evidence="1">
    <location>
        <begin position="880"/>
        <end position="898"/>
    </location>
</feature>
<feature type="transmembrane region" description="Helical" evidence="1">
    <location>
        <begin position="700"/>
        <end position="722"/>
    </location>
</feature>
<feature type="transmembrane region" description="Helical" evidence="1">
    <location>
        <begin position="960"/>
        <end position="977"/>
    </location>
</feature>
<feature type="transmembrane region" description="Helical" evidence="1">
    <location>
        <begin position="1067"/>
        <end position="1087"/>
    </location>
</feature>
<feature type="transmembrane region" description="Helical" evidence="1">
    <location>
        <begin position="93"/>
        <end position="114"/>
    </location>
</feature>
<name>I3DZT6_BACMM</name>
<dbReference type="STRING" id="796606.BMMGA3_06960"/>
<feature type="transmembrane region" description="Helical" evidence="1">
    <location>
        <begin position="423"/>
        <end position="440"/>
    </location>
</feature>
<feature type="transmembrane region" description="Helical" evidence="1">
    <location>
        <begin position="753"/>
        <end position="770"/>
    </location>
</feature>
<feature type="transmembrane region" description="Helical" evidence="1">
    <location>
        <begin position="531"/>
        <end position="549"/>
    </location>
</feature>
<dbReference type="HOGENOM" id="CLU_275306_0_0_9"/>
<feature type="transmembrane region" description="Helical" evidence="1">
    <location>
        <begin position="806"/>
        <end position="825"/>
    </location>
</feature>
<keyword evidence="1" id="KW-0472">Membrane</keyword>
<feature type="transmembrane region" description="Helical" evidence="1">
    <location>
        <begin position="620"/>
        <end position="637"/>
    </location>
</feature>
<feature type="transmembrane region" description="Helical" evidence="1">
    <location>
        <begin position="728"/>
        <end position="746"/>
    </location>
</feature>
<organism evidence="2 3">
    <name type="scientific">Bacillus methanolicus (strain MGA3 / ATCC 53907)</name>
    <dbReference type="NCBI Taxonomy" id="796606"/>
    <lineage>
        <taxon>Bacteria</taxon>
        <taxon>Bacillati</taxon>
        <taxon>Bacillota</taxon>
        <taxon>Bacilli</taxon>
        <taxon>Bacillales</taxon>
        <taxon>Bacillaceae</taxon>
        <taxon>Bacillus</taxon>
    </lineage>
</organism>
<feature type="transmembrane region" description="Helical" evidence="1">
    <location>
        <begin position="343"/>
        <end position="360"/>
    </location>
</feature>
<keyword evidence="1" id="KW-1133">Transmembrane helix</keyword>
<keyword evidence="1" id="KW-0812">Transmembrane</keyword>
<feature type="transmembrane region" description="Helical" evidence="1">
    <location>
        <begin position="989"/>
        <end position="1007"/>
    </location>
</feature>
<feature type="transmembrane region" description="Helical" evidence="1">
    <location>
        <begin position="508"/>
        <end position="524"/>
    </location>
</feature>
<feature type="transmembrane region" description="Helical" evidence="1">
    <location>
        <begin position="1043"/>
        <end position="1062"/>
    </location>
</feature>
<sequence>MESLSKEDRKRIFQQELSLLKEGEYISTDQFVAVSNAHHQYYADLLLREKQIEKENLVQENNLTKINEVIEEKPKPVKRKLSPEEIREKNITWSLNLGVLLLLIGGLFVATSNWETMENWMKSGLIALVSFLFYAIAYISDRFLKIQKTAFAFIVLGSLFLPIFILSLGWFELLGSYLSFYGEGRYVLGTIGAWVLLPIYFVHAQKMKARLFVWFTFITATIGMGFFLAALNLQIDAFYLGIMLFNALLIFVFHRLKKSDSAVLFTKEFVLFSQVNLVLTSLFMLLFYHQPLFYGFNLIVTAIVYLSMVYVTGKKEFHFVFTAMIVYGFYQVIEHSILVSFDAIFYAIAGIAFLAVPKFLDDKFPWEKVFQITSAVVSGLAFLFISFEGILLRMNEPSFVLMIAYLIIACNFLYLANVNKNKLLMYLSPFFLLAVFYEAVLKLDLIFHFETFLLPIFFNGFLLFLIFGTFTKIPQLDVIKESSRDVGLAVMSLAIVTSFGVFYWLELGIMLLALSIITYIVLKIEQRKDLLEAAPLILPLSIGLAFTAFGEELRLHLEYYQNNLGVSTNFVLGSMIVLVSSIIWKKLSQEVLVRNSFYVSQGLYTIAVISALTMHVNDLWGRPLILFAGIVMYFALFKKIGDRLLTYLVSLLSLIWYFSIVYALHLEITFSPLMDVLFLTAGAIFLFAAAISLRKKEPELAAGFAGTGHIFLPIALILSLFLYREDAMWSFIAGLVIYAGSAIAAGKEWKKKVFLYGAFTSLFFTISIWIDNHYDGNYGHVAYLMTSILIGLFWTIANSEYKKRSVYFLIPFSLIGITAFLTVYLYEWETFIATLFYAAFILVFLHLSKWDQIAFLPILLAYFGTFQFLALSTLTSMYEVLILLGIGLLLLIAGSYFYKQLFEEKEGERFIRIDSYTLTAFLFICSAYYFSTDHAFVKLLPGLFISGALWLQRKRVPRDWVFIPAFLAGAYLLQPYYSAVDEFNIPDLWEREVIVLPWIALVIYLRRCLQGKYKKYTNYAQWGVLILVSILLVQDGLASSTVYDALILGSLSLISILAGMFLKVKSYFFVGTGVLLLNVLLQTRPYWGNLPWWAYLLIAGSILITVASYNEWHKQKKEKGERTLLNGIKEKMISTLKRWE</sequence>
<feature type="transmembrane region" description="Helical" evidence="1">
    <location>
        <begin position="452"/>
        <end position="473"/>
    </location>
</feature>
<feature type="transmembrane region" description="Helical" evidence="1">
    <location>
        <begin position="1093"/>
        <end position="1112"/>
    </location>
</feature>
<proteinExistence type="predicted"/>
<feature type="transmembrane region" description="Helical" evidence="1">
    <location>
        <begin position="776"/>
        <end position="794"/>
    </location>
</feature>
<feature type="transmembrane region" description="Helical" evidence="1">
    <location>
        <begin position="211"/>
        <end position="231"/>
    </location>
</feature>
<feature type="transmembrane region" description="Helical" evidence="1">
    <location>
        <begin position="186"/>
        <end position="204"/>
    </location>
</feature>
<feature type="transmembrane region" description="Helical" evidence="1">
    <location>
        <begin position="644"/>
        <end position="664"/>
    </location>
</feature>
<dbReference type="KEGG" id="bmet:BMMGA3_06960"/>
<evidence type="ECO:0008006" key="4">
    <source>
        <dbReference type="Google" id="ProtNLM"/>
    </source>
</evidence>
<evidence type="ECO:0000313" key="3">
    <source>
        <dbReference type="Proteomes" id="UP000027602"/>
    </source>
</evidence>
<feature type="transmembrane region" description="Helical" evidence="1">
    <location>
        <begin position="910"/>
        <end position="929"/>
    </location>
</feature>
<feature type="transmembrane region" description="Helical" evidence="1">
    <location>
        <begin position="854"/>
        <end position="874"/>
    </location>
</feature>
<dbReference type="EMBL" id="CP007739">
    <property type="protein sequence ID" value="AIE59815.1"/>
    <property type="molecule type" value="Genomic_DNA"/>
</dbReference>
<dbReference type="eggNOG" id="COG3115">
    <property type="taxonomic scope" value="Bacteria"/>
</dbReference>
<accession>I3DZT6</accession>
<feature type="transmembrane region" description="Helical" evidence="1">
    <location>
        <begin position="398"/>
        <end position="416"/>
    </location>
</feature>
<feature type="transmembrane region" description="Helical" evidence="1">
    <location>
        <begin position="676"/>
        <end position="693"/>
    </location>
</feature>
<feature type="transmembrane region" description="Helical" evidence="1">
    <location>
        <begin position="120"/>
        <end position="139"/>
    </location>
</feature>
<feature type="transmembrane region" description="Helical" evidence="1">
    <location>
        <begin position="831"/>
        <end position="847"/>
    </location>
</feature>
<dbReference type="RefSeq" id="WP_003349316.1">
    <property type="nucleotide sequence ID" value="NZ_ADWW01000004.1"/>
</dbReference>
<keyword evidence="3" id="KW-1185">Reference proteome</keyword>
<gene>
    <name evidence="2" type="ORF">BMMGA3_06960</name>
</gene>
<feature type="transmembrane region" description="Helical" evidence="1">
    <location>
        <begin position="294"/>
        <end position="312"/>
    </location>
</feature>
<feature type="transmembrane region" description="Helical" evidence="1">
    <location>
        <begin position="935"/>
        <end position="951"/>
    </location>
</feature>
<protein>
    <recommendedName>
        <fullName evidence="4">DUF2157 domain-containing protein</fullName>
    </recommendedName>
</protein>
<dbReference type="Proteomes" id="UP000027602">
    <property type="component" value="Chromosome"/>
</dbReference>